<dbReference type="InterPro" id="IPR014284">
    <property type="entry name" value="RNA_pol_sigma-70_dom"/>
</dbReference>
<reference evidence="8" key="1">
    <citation type="submission" date="2016-10" db="EMBL/GenBank/DDBJ databases">
        <authorList>
            <person name="Varghese N."/>
            <person name="Submissions S."/>
        </authorList>
    </citation>
    <scope>NUCLEOTIDE SEQUENCE [LARGE SCALE GENOMIC DNA]</scope>
    <source>
        <strain evidence="8">DSM 19110</strain>
    </source>
</reference>
<dbReference type="RefSeq" id="WP_083362029.1">
    <property type="nucleotide sequence ID" value="NZ_FNGY01000009.1"/>
</dbReference>
<dbReference type="SUPFAM" id="SSF88946">
    <property type="entry name" value="Sigma2 domain of RNA polymerase sigma factors"/>
    <property type="match status" value="1"/>
</dbReference>
<dbReference type="InterPro" id="IPR013325">
    <property type="entry name" value="RNA_pol_sigma_r2"/>
</dbReference>
<dbReference type="EMBL" id="FNGY01000009">
    <property type="protein sequence ID" value="SDN77729.1"/>
    <property type="molecule type" value="Genomic_DNA"/>
</dbReference>
<dbReference type="PANTHER" id="PTHR43133">
    <property type="entry name" value="RNA POLYMERASE ECF-TYPE SIGMA FACTO"/>
    <property type="match status" value="1"/>
</dbReference>
<evidence type="ECO:0000256" key="4">
    <source>
        <dbReference type="ARBA" id="ARBA00023163"/>
    </source>
</evidence>
<dbReference type="Pfam" id="PF08281">
    <property type="entry name" value="Sigma70_r4_2"/>
    <property type="match status" value="1"/>
</dbReference>
<evidence type="ECO:0000256" key="2">
    <source>
        <dbReference type="ARBA" id="ARBA00023015"/>
    </source>
</evidence>
<dbReference type="SUPFAM" id="SSF88659">
    <property type="entry name" value="Sigma3 and sigma4 domains of RNA polymerase sigma factors"/>
    <property type="match status" value="1"/>
</dbReference>
<sequence length="197" mass="23444">MDGGDTIALLIEDNFFRENRENSVTVFSQLYRHYFKRLFMTALKVVRDEYLAEEVIQDVFLRLWENEDKFHLISEFEKYLYRSVANESLNKLRNQKTQSKHYDHLSKASRSDFVENFLEEEELKMKIAKAVETLPSQCKTVFKMSRYQGMKYRKIAEELNISEKTVEGHMVKALKILRNHLLGLILLVSYLNWVFGN</sequence>
<dbReference type="InterPro" id="IPR013249">
    <property type="entry name" value="RNA_pol_sigma70_r4_t2"/>
</dbReference>
<evidence type="ECO:0000256" key="1">
    <source>
        <dbReference type="ARBA" id="ARBA00010641"/>
    </source>
</evidence>
<dbReference type="PANTHER" id="PTHR43133:SF46">
    <property type="entry name" value="RNA POLYMERASE SIGMA-70 FACTOR ECF SUBFAMILY"/>
    <property type="match status" value="1"/>
</dbReference>
<dbReference type="NCBIfam" id="TIGR02985">
    <property type="entry name" value="Sig70_bacteroi1"/>
    <property type="match status" value="1"/>
</dbReference>
<dbReference type="GO" id="GO:0003677">
    <property type="term" value="F:DNA binding"/>
    <property type="evidence" value="ECO:0007669"/>
    <property type="project" value="InterPro"/>
</dbReference>
<protein>
    <submittedName>
        <fullName evidence="7">RNA polymerase sigma-70 factor, ECF subfamily</fullName>
    </submittedName>
</protein>
<dbReference type="InterPro" id="IPR036388">
    <property type="entry name" value="WH-like_DNA-bd_sf"/>
</dbReference>
<dbReference type="Gene3D" id="1.10.10.10">
    <property type="entry name" value="Winged helix-like DNA-binding domain superfamily/Winged helix DNA-binding domain"/>
    <property type="match status" value="1"/>
</dbReference>
<dbReference type="Proteomes" id="UP000183200">
    <property type="component" value="Unassembled WGS sequence"/>
</dbReference>
<dbReference type="Gene3D" id="1.10.1740.10">
    <property type="match status" value="1"/>
</dbReference>
<feature type="domain" description="RNA polymerase sigma-70 region 2" evidence="5">
    <location>
        <begin position="30"/>
        <end position="96"/>
    </location>
</feature>
<accession>A0A1H0E5S2</accession>
<dbReference type="GO" id="GO:0016987">
    <property type="term" value="F:sigma factor activity"/>
    <property type="evidence" value="ECO:0007669"/>
    <property type="project" value="UniProtKB-KW"/>
</dbReference>
<dbReference type="NCBIfam" id="TIGR02937">
    <property type="entry name" value="sigma70-ECF"/>
    <property type="match status" value="1"/>
</dbReference>
<organism evidence="7 8">
    <name type="scientific">Pedobacter steynii</name>
    <dbReference type="NCBI Taxonomy" id="430522"/>
    <lineage>
        <taxon>Bacteria</taxon>
        <taxon>Pseudomonadati</taxon>
        <taxon>Bacteroidota</taxon>
        <taxon>Sphingobacteriia</taxon>
        <taxon>Sphingobacteriales</taxon>
        <taxon>Sphingobacteriaceae</taxon>
        <taxon>Pedobacter</taxon>
    </lineage>
</organism>
<dbReference type="InterPro" id="IPR007627">
    <property type="entry name" value="RNA_pol_sigma70_r2"/>
</dbReference>
<keyword evidence="8" id="KW-1185">Reference proteome</keyword>
<dbReference type="InterPro" id="IPR014327">
    <property type="entry name" value="RNA_pol_sigma70_bacteroid"/>
</dbReference>
<keyword evidence="2" id="KW-0805">Transcription regulation</keyword>
<dbReference type="InterPro" id="IPR039425">
    <property type="entry name" value="RNA_pol_sigma-70-like"/>
</dbReference>
<evidence type="ECO:0000259" key="5">
    <source>
        <dbReference type="Pfam" id="PF04542"/>
    </source>
</evidence>
<proteinExistence type="inferred from homology"/>
<evidence type="ECO:0000259" key="6">
    <source>
        <dbReference type="Pfam" id="PF08281"/>
    </source>
</evidence>
<dbReference type="Pfam" id="PF04542">
    <property type="entry name" value="Sigma70_r2"/>
    <property type="match status" value="1"/>
</dbReference>
<dbReference type="InterPro" id="IPR013324">
    <property type="entry name" value="RNA_pol_sigma_r3/r4-like"/>
</dbReference>
<comment type="similarity">
    <text evidence="1">Belongs to the sigma-70 factor family. ECF subfamily.</text>
</comment>
<feature type="domain" description="RNA polymerase sigma factor 70 region 4 type 2" evidence="6">
    <location>
        <begin position="125"/>
        <end position="176"/>
    </location>
</feature>
<evidence type="ECO:0000256" key="3">
    <source>
        <dbReference type="ARBA" id="ARBA00023082"/>
    </source>
</evidence>
<dbReference type="AlphaFoldDB" id="A0A1H0E5S2"/>
<gene>
    <name evidence="7" type="ORF">SAMN05421820_109196</name>
</gene>
<evidence type="ECO:0000313" key="8">
    <source>
        <dbReference type="Proteomes" id="UP000183200"/>
    </source>
</evidence>
<dbReference type="CDD" id="cd06171">
    <property type="entry name" value="Sigma70_r4"/>
    <property type="match status" value="1"/>
</dbReference>
<dbReference type="OrthoDB" id="665113at2"/>
<keyword evidence="3" id="KW-0731">Sigma factor</keyword>
<name>A0A1H0E5S2_9SPHI</name>
<dbReference type="GO" id="GO:0006352">
    <property type="term" value="P:DNA-templated transcription initiation"/>
    <property type="evidence" value="ECO:0007669"/>
    <property type="project" value="InterPro"/>
</dbReference>
<keyword evidence="4" id="KW-0804">Transcription</keyword>
<evidence type="ECO:0000313" key="7">
    <source>
        <dbReference type="EMBL" id="SDN77729.1"/>
    </source>
</evidence>